<reference evidence="1" key="2">
    <citation type="journal article" date="2015" name="Data Brief">
        <title>Shoot transcriptome of the giant reed, Arundo donax.</title>
        <authorList>
            <person name="Barrero R.A."/>
            <person name="Guerrero F.D."/>
            <person name="Moolhuijzen P."/>
            <person name="Goolsby J.A."/>
            <person name="Tidwell J."/>
            <person name="Bellgard S.E."/>
            <person name="Bellgard M.I."/>
        </authorList>
    </citation>
    <scope>NUCLEOTIDE SEQUENCE</scope>
    <source>
        <tissue evidence="1">Shoot tissue taken approximately 20 cm above the soil surface</tissue>
    </source>
</reference>
<sequence length="34" mass="3746">MPVLACKRQTAHGGQLGGSRKLERDLWTVAVVMH</sequence>
<dbReference type="EMBL" id="GBRH01238758">
    <property type="protein sequence ID" value="JAD59137.1"/>
    <property type="molecule type" value="Transcribed_RNA"/>
</dbReference>
<accession>A0A0A9BIQ6</accession>
<proteinExistence type="predicted"/>
<protein>
    <submittedName>
        <fullName evidence="1">Uncharacterized protein</fullName>
    </submittedName>
</protein>
<reference evidence="1" key="1">
    <citation type="submission" date="2014-09" db="EMBL/GenBank/DDBJ databases">
        <authorList>
            <person name="Magalhaes I.L.F."/>
            <person name="Oliveira U."/>
            <person name="Santos F.R."/>
            <person name="Vidigal T.H.D.A."/>
            <person name="Brescovit A.D."/>
            <person name="Santos A.J."/>
        </authorList>
    </citation>
    <scope>NUCLEOTIDE SEQUENCE</scope>
    <source>
        <tissue evidence="1">Shoot tissue taken approximately 20 cm above the soil surface</tissue>
    </source>
</reference>
<evidence type="ECO:0000313" key="1">
    <source>
        <dbReference type="EMBL" id="JAD59137.1"/>
    </source>
</evidence>
<organism evidence="1">
    <name type="scientific">Arundo donax</name>
    <name type="common">Giant reed</name>
    <name type="synonym">Donax arundinaceus</name>
    <dbReference type="NCBI Taxonomy" id="35708"/>
    <lineage>
        <taxon>Eukaryota</taxon>
        <taxon>Viridiplantae</taxon>
        <taxon>Streptophyta</taxon>
        <taxon>Embryophyta</taxon>
        <taxon>Tracheophyta</taxon>
        <taxon>Spermatophyta</taxon>
        <taxon>Magnoliopsida</taxon>
        <taxon>Liliopsida</taxon>
        <taxon>Poales</taxon>
        <taxon>Poaceae</taxon>
        <taxon>PACMAD clade</taxon>
        <taxon>Arundinoideae</taxon>
        <taxon>Arundineae</taxon>
        <taxon>Arundo</taxon>
    </lineage>
</organism>
<name>A0A0A9BIQ6_ARUDO</name>
<dbReference type="AlphaFoldDB" id="A0A0A9BIQ6"/>